<proteinExistence type="predicted"/>
<dbReference type="AlphaFoldDB" id="A0A1S7TXY0"/>
<name>A0A1S7TXY0_9HYPH</name>
<dbReference type="Proteomes" id="UP000192140">
    <property type="component" value="Unassembled WGS sequence"/>
</dbReference>
<comment type="caution">
    <text evidence="1">The sequence shown here is derived from an EMBL/GenBank/DDBJ whole genome shotgun (WGS) entry which is preliminary data.</text>
</comment>
<organism evidence="1 2">
    <name type="scientific">Agrobacterium deltaense NCPPB 1641</name>
    <dbReference type="NCBI Taxonomy" id="1183425"/>
    <lineage>
        <taxon>Bacteria</taxon>
        <taxon>Pseudomonadati</taxon>
        <taxon>Pseudomonadota</taxon>
        <taxon>Alphaproteobacteria</taxon>
        <taxon>Hyphomicrobiales</taxon>
        <taxon>Rhizobiaceae</taxon>
        <taxon>Rhizobium/Agrobacterium group</taxon>
        <taxon>Agrobacterium</taxon>
    </lineage>
</organism>
<evidence type="ECO:0000313" key="1">
    <source>
        <dbReference type="EMBL" id="CVI59465.1"/>
    </source>
</evidence>
<sequence length="78" mass="8580">MHSRKRHQLWISGIIHAPDVAFGDGRYLGRALDAADEFDQVTLCGLDAVKPCVLEHDKAFPALGNFPAFSRGGNELKM</sequence>
<accession>A0A1S7TXY0</accession>
<reference evidence="1" key="1">
    <citation type="submission" date="2016-01" db="EMBL/GenBank/DDBJ databases">
        <authorList>
            <person name="Regsiter A."/>
            <person name="william w."/>
        </authorList>
    </citation>
    <scope>NUCLEOTIDE SEQUENCE</scope>
    <source>
        <strain evidence="1">NCPPB 1641</strain>
    </source>
</reference>
<gene>
    <name evidence="1" type="ORF">AGR7A_Lc120553</name>
</gene>
<keyword evidence="2" id="KW-1185">Reference proteome</keyword>
<dbReference type="EMBL" id="FCNP01000033">
    <property type="protein sequence ID" value="CVI59465.1"/>
    <property type="molecule type" value="Genomic_DNA"/>
</dbReference>
<evidence type="ECO:0000313" key="2">
    <source>
        <dbReference type="Proteomes" id="UP000192140"/>
    </source>
</evidence>
<protein>
    <submittedName>
        <fullName evidence="1">Uncharacterized protein</fullName>
    </submittedName>
</protein>